<dbReference type="GeneID" id="66104741"/>
<gene>
    <name evidence="2" type="ORF">BT62DRAFT_841763</name>
</gene>
<protein>
    <recommendedName>
        <fullName evidence="1">BTB domain-containing protein</fullName>
    </recommendedName>
</protein>
<accession>A0A9P7VT41</accession>
<dbReference type="InterPro" id="IPR011333">
    <property type="entry name" value="SKP1/BTB/POZ_sf"/>
</dbReference>
<organism evidence="2 3">
    <name type="scientific">Guyanagaster necrorhizus</name>
    <dbReference type="NCBI Taxonomy" id="856835"/>
    <lineage>
        <taxon>Eukaryota</taxon>
        <taxon>Fungi</taxon>
        <taxon>Dikarya</taxon>
        <taxon>Basidiomycota</taxon>
        <taxon>Agaricomycotina</taxon>
        <taxon>Agaricomycetes</taxon>
        <taxon>Agaricomycetidae</taxon>
        <taxon>Agaricales</taxon>
        <taxon>Marasmiineae</taxon>
        <taxon>Physalacriaceae</taxon>
        <taxon>Guyanagaster</taxon>
    </lineage>
</organism>
<dbReference type="Gene3D" id="3.30.710.10">
    <property type="entry name" value="Potassium Channel Kv1.1, Chain A"/>
    <property type="match status" value="1"/>
</dbReference>
<dbReference type="Pfam" id="PF00651">
    <property type="entry name" value="BTB"/>
    <property type="match status" value="1"/>
</dbReference>
<dbReference type="EMBL" id="MU250536">
    <property type="protein sequence ID" value="KAG7445589.1"/>
    <property type="molecule type" value="Genomic_DNA"/>
</dbReference>
<evidence type="ECO:0000259" key="1">
    <source>
        <dbReference type="PROSITE" id="PS50097"/>
    </source>
</evidence>
<dbReference type="SUPFAM" id="SSF54695">
    <property type="entry name" value="POZ domain"/>
    <property type="match status" value="1"/>
</dbReference>
<dbReference type="InterPro" id="IPR000210">
    <property type="entry name" value="BTB/POZ_dom"/>
</dbReference>
<comment type="caution">
    <text evidence="2">The sequence shown here is derived from an EMBL/GenBank/DDBJ whole genome shotgun (WGS) entry which is preliminary data.</text>
</comment>
<dbReference type="Proteomes" id="UP000812287">
    <property type="component" value="Unassembled WGS sequence"/>
</dbReference>
<evidence type="ECO:0000313" key="3">
    <source>
        <dbReference type="Proteomes" id="UP000812287"/>
    </source>
</evidence>
<feature type="non-terminal residue" evidence="2">
    <location>
        <position position="129"/>
    </location>
</feature>
<proteinExistence type="predicted"/>
<feature type="domain" description="BTB" evidence="1">
    <location>
        <begin position="1"/>
        <end position="61"/>
    </location>
</feature>
<feature type="non-terminal residue" evidence="2">
    <location>
        <position position="1"/>
    </location>
</feature>
<dbReference type="AlphaFoldDB" id="A0A9P7VT41"/>
<reference evidence="2" key="1">
    <citation type="submission" date="2020-11" db="EMBL/GenBank/DDBJ databases">
        <title>Adaptations for nitrogen fixation in a non-lichenized fungal sporocarp promotes dispersal by wood-feeding termites.</title>
        <authorList>
            <consortium name="DOE Joint Genome Institute"/>
            <person name="Koch R.A."/>
            <person name="Yoon G."/>
            <person name="Arayal U."/>
            <person name="Lail K."/>
            <person name="Amirebrahimi M."/>
            <person name="Labutti K."/>
            <person name="Lipzen A."/>
            <person name="Riley R."/>
            <person name="Barry K."/>
            <person name="Henrissat B."/>
            <person name="Grigoriev I.V."/>
            <person name="Herr J.R."/>
            <person name="Aime M.C."/>
        </authorList>
    </citation>
    <scope>NUCLEOTIDE SEQUENCE</scope>
    <source>
        <strain evidence="2">MCA 3950</strain>
    </source>
</reference>
<dbReference type="PROSITE" id="PS50097">
    <property type="entry name" value="BTB"/>
    <property type="match status" value="1"/>
</dbReference>
<dbReference type="OrthoDB" id="3357985at2759"/>
<name>A0A9P7VT41_9AGAR</name>
<evidence type="ECO:0000313" key="2">
    <source>
        <dbReference type="EMBL" id="KAG7445589.1"/>
    </source>
</evidence>
<dbReference type="RefSeq" id="XP_043039089.1">
    <property type="nucleotide sequence ID" value="XM_043182444.1"/>
</dbReference>
<sequence length="129" mass="14596">DILLISPDDVYFHAHKNILSLASSFFQDLIPLVQNPSDGSLPIVYLTEGSNIVDKVLRFCYPIPDPSFADVSEIYQVAEATHKYLMNDVTNRLPSQLRNFVSIYPLHTFVVACKLNWKREVDIAASKVL</sequence>
<keyword evidence="3" id="KW-1185">Reference proteome</keyword>
<dbReference type="CDD" id="cd18186">
    <property type="entry name" value="BTB_POZ_ZBTB_KLHL-like"/>
    <property type="match status" value="1"/>
</dbReference>